<accession>A0A6G3TRB2</accession>
<organism evidence="2 3">
    <name type="scientific">Streptomyces rubrogriseus</name>
    <dbReference type="NCBI Taxonomy" id="194673"/>
    <lineage>
        <taxon>Bacteria</taxon>
        <taxon>Bacillati</taxon>
        <taxon>Actinomycetota</taxon>
        <taxon>Actinomycetes</taxon>
        <taxon>Kitasatosporales</taxon>
        <taxon>Streptomycetaceae</taxon>
        <taxon>Streptomyces</taxon>
        <taxon>Streptomyces violaceoruber group</taxon>
    </lineage>
</organism>
<evidence type="ECO:0000313" key="2">
    <source>
        <dbReference type="EMBL" id="NEC39123.1"/>
    </source>
</evidence>
<dbReference type="Proteomes" id="UP000475666">
    <property type="component" value="Unassembled WGS sequence"/>
</dbReference>
<evidence type="ECO:0000313" key="3">
    <source>
        <dbReference type="Proteomes" id="UP000475666"/>
    </source>
</evidence>
<comment type="caution">
    <text evidence="2">The sequence shown here is derived from an EMBL/GenBank/DDBJ whole genome shotgun (WGS) entry which is preliminary data.</text>
</comment>
<feature type="coiled-coil region" evidence="1">
    <location>
        <begin position="42"/>
        <end position="76"/>
    </location>
</feature>
<evidence type="ECO:0000256" key="1">
    <source>
        <dbReference type="SAM" id="Coils"/>
    </source>
</evidence>
<keyword evidence="1" id="KW-0175">Coiled coil</keyword>
<dbReference type="EMBL" id="JAAGMQ010001150">
    <property type="protein sequence ID" value="NEC39123.1"/>
    <property type="molecule type" value="Genomic_DNA"/>
</dbReference>
<reference evidence="2 3" key="1">
    <citation type="submission" date="2020-01" db="EMBL/GenBank/DDBJ databases">
        <title>Insect and environment-associated Actinomycetes.</title>
        <authorList>
            <person name="Currrie C."/>
            <person name="Chevrette M."/>
            <person name="Carlson C."/>
            <person name="Stubbendieck R."/>
            <person name="Wendt-Pienkowski E."/>
        </authorList>
    </citation>
    <scope>NUCLEOTIDE SEQUENCE [LARGE SCALE GENOMIC DNA]</scope>
    <source>
        <strain evidence="2 3">SID7739</strain>
    </source>
</reference>
<gene>
    <name evidence="2" type="ORF">G3I66_39100</name>
</gene>
<dbReference type="RefSeq" id="WP_164279290.1">
    <property type="nucleotide sequence ID" value="NZ_JAAGMQ010001150.1"/>
</dbReference>
<protein>
    <submittedName>
        <fullName evidence="2">Uncharacterized protein</fullName>
    </submittedName>
</protein>
<name>A0A6G3TRB2_9ACTN</name>
<sequence length="274" mass="29910">MLTEALIAVAGASGTAVVQAAGTDAWASLRHRVASLLGRGDTQRESAELERLDRTAQALEEASAASETERTRLRQEASWQTRFESLLESLEASEQQQVATELQALVAEQQECAARQGVVGNTFNGPAAMQVGNHNQQENRFHIASYLPAPVGPRIILQVSNSIPVYDLPGGSQELGDHFVSVEAVNTGDQPIAITSWGIELPDDRRMFVTRSENWATPLPHVLAPGAPPARFLIRADELRRVEREQRIPYIQMRPYVGLADGTSVRSDRSVPLA</sequence>
<dbReference type="AlphaFoldDB" id="A0A6G3TRB2"/>
<proteinExistence type="predicted"/>